<feature type="coiled-coil region" evidence="1">
    <location>
        <begin position="51"/>
        <end position="162"/>
    </location>
</feature>
<dbReference type="EMBL" id="QZWG01000018">
    <property type="protein sequence ID" value="RZB50543.1"/>
    <property type="molecule type" value="Genomic_DNA"/>
</dbReference>
<keyword evidence="1" id="KW-0175">Coiled coil</keyword>
<evidence type="ECO:0000313" key="3">
    <source>
        <dbReference type="EMBL" id="RZB50543.1"/>
    </source>
</evidence>
<dbReference type="PANTHER" id="PTHR21596:SF23">
    <property type="entry name" value="FACTOR OF DNA METHYLATION 4"/>
    <property type="match status" value="1"/>
</dbReference>
<protein>
    <submittedName>
        <fullName evidence="3">Factor of DNA methylation 3</fullName>
    </submittedName>
</protein>
<gene>
    <name evidence="3" type="ORF">D0Y65_047441</name>
</gene>
<dbReference type="PANTHER" id="PTHR21596">
    <property type="entry name" value="RIBONUCLEASE P SUBUNIT P38"/>
    <property type="match status" value="1"/>
</dbReference>
<proteinExistence type="predicted"/>
<feature type="domain" description="Factor of DNA methylation 1-5/IDN2" evidence="2">
    <location>
        <begin position="231"/>
        <end position="273"/>
    </location>
</feature>
<comment type="caution">
    <text evidence="3">The sequence shown here is derived from an EMBL/GenBank/DDBJ whole genome shotgun (WGS) entry which is preliminary data.</text>
</comment>
<dbReference type="Proteomes" id="UP000289340">
    <property type="component" value="Chromosome 18"/>
</dbReference>
<dbReference type="InterPro" id="IPR045177">
    <property type="entry name" value="FDM1-5/IDN2"/>
</dbReference>
<dbReference type="AlphaFoldDB" id="A0A445FNT8"/>
<dbReference type="GO" id="GO:0080188">
    <property type="term" value="P:gene silencing by siRNA-directed DNA methylation"/>
    <property type="evidence" value="ECO:0007669"/>
    <property type="project" value="InterPro"/>
</dbReference>
<evidence type="ECO:0000313" key="4">
    <source>
        <dbReference type="Proteomes" id="UP000289340"/>
    </source>
</evidence>
<dbReference type="InterPro" id="IPR005379">
    <property type="entry name" value="FDM1-5/IDN2_XH"/>
</dbReference>
<name>A0A445FNT8_GLYSO</name>
<reference evidence="3 4" key="1">
    <citation type="submission" date="2018-09" db="EMBL/GenBank/DDBJ databases">
        <title>A high-quality reference genome of wild soybean provides a powerful tool to mine soybean genomes.</title>
        <authorList>
            <person name="Xie M."/>
            <person name="Chung C.Y.L."/>
            <person name="Li M.-W."/>
            <person name="Wong F.-L."/>
            <person name="Chan T.-F."/>
            <person name="Lam H.-M."/>
        </authorList>
    </citation>
    <scope>NUCLEOTIDE SEQUENCE [LARGE SCALE GENOMIC DNA]</scope>
    <source>
        <strain evidence="4">cv. W05</strain>
        <tissue evidence="3">Hypocotyl of etiolated seedlings</tissue>
    </source>
</reference>
<evidence type="ECO:0000259" key="2">
    <source>
        <dbReference type="Pfam" id="PF03469"/>
    </source>
</evidence>
<dbReference type="Pfam" id="PF03469">
    <property type="entry name" value="XH"/>
    <property type="match status" value="1"/>
</dbReference>
<sequence>MQMTTHILEEAMSKQSNTFVSLKEEIEGQKQKIIGVEHKNIEKDVCMKKLNESLNMNMDGKKKELEESKNLNDVLQKKLTEEKRSSWVQNEQFNAKVVQLENQIQCNQKLEWENQQLKGKAMKLQEELQVQNQKLNSKVVQLENQIQCNQKLELENQQLKGKLARPMEKDGSLKDAEDFSQSLIIIERERNDELQKARKKLIMGIAEISSDLGNIGVKRMGEIDTEPFLMKRVHYGKIITEIIDDEDETSKGLKEVMGVGAYNAVVTALKEMMKTIITSF</sequence>
<evidence type="ECO:0000256" key="1">
    <source>
        <dbReference type="SAM" id="Coils"/>
    </source>
</evidence>
<keyword evidence="4" id="KW-1185">Reference proteome</keyword>
<organism evidence="3 4">
    <name type="scientific">Glycine soja</name>
    <name type="common">Wild soybean</name>
    <dbReference type="NCBI Taxonomy" id="3848"/>
    <lineage>
        <taxon>Eukaryota</taxon>
        <taxon>Viridiplantae</taxon>
        <taxon>Streptophyta</taxon>
        <taxon>Embryophyta</taxon>
        <taxon>Tracheophyta</taxon>
        <taxon>Spermatophyta</taxon>
        <taxon>Magnoliopsida</taxon>
        <taxon>eudicotyledons</taxon>
        <taxon>Gunneridae</taxon>
        <taxon>Pentapetalae</taxon>
        <taxon>rosids</taxon>
        <taxon>fabids</taxon>
        <taxon>Fabales</taxon>
        <taxon>Fabaceae</taxon>
        <taxon>Papilionoideae</taxon>
        <taxon>50 kb inversion clade</taxon>
        <taxon>NPAAA clade</taxon>
        <taxon>indigoferoid/millettioid clade</taxon>
        <taxon>Phaseoleae</taxon>
        <taxon>Glycine</taxon>
        <taxon>Glycine subgen. Soja</taxon>
    </lineage>
</organism>
<accession>A0A445FNT8</accession>